<proteinExistence type="predicted"/>
<sequence length="291" mass="30785">MFGVSGAFLYVPAVALPPMWFEKYRGLATSVAVAGTGVGGVWQSFATRAMIENVGREWALRISGLVLIGVCSVTSPLLRTRMKPTKREKIIDFSVLRGIKFPLLFFTTLLGGGAYYIPIYNFPSYSVIVLGKTQSWGANMSAIVNGSSIVGRVAMGYLGDKIGPLNALWLATAGTCLSVLVLWLPFKAVGPYLASVILFGFFSGAIVSLVPVSAASLFGVKRLPSIMGLIMLAYAIGGLVSSPPAGAMLDKFGHGTDFSSLIIYAGVLATAAVATQSVLRVVISRQLFKKA</sequence>
<dbReference type="EMBL" id="JANBPW010002342">
    <property type="protein sequence ID" value="KAJ1941142.1"/>
    <property type="molecule type" value="Genomic_DNA"/>
</dbReference>
<evidence type="ECO:0000313" key="1">
    <source>
        <dbReference type="EMBL" id="KAJ1941142.1"/>
    </source>
</evidence>
<comment type="caution">
    <text evidence="1">The sequence shown here is derived from an EMBL/GenBank/DDBJ whole genome shotgun (WGS) entry which is preliminary data.</text>
</comment>
<organism evidence="1 2">
    <name type="scientific">Linderina macrospora</name>
    <dbReference type="NCBI Taxonomy" id="4868"/>
    <lineage>
        <taxon>Eukaryota</taxon>
        <taxon>Fungi</taxon>
        <taxon>Fungi incertae sedis</taxon>
        <taxon>Zoopagomycota</taxon>
        <taxon>Kickxellomycotina</taxon>
        <taxon>Kickxellomycetes</taxon>
        <taxon>Kickxellales</taxon>
        <taxon>Kickxellaceae</taxon>
        <taxon>Linderina</taxon>
    </lineage>
</organism>
<gene>
    <name evidence="1" type="ORF">FBU59_003586</name>
</gene>
<dbReference type="Proteomes" id="UP001150603">
    <property type="component" value="Unassembled WGS sequence"/>
</dbReference>
<name>A0ACC1J886_9FUNG</name>
<protein>
    <submittedName>
        <fullName evidence="1">Uncharacterized protein</fullName>
    </submittedName>
</protein>
<evidence type="ECO:0000313" key="2">
    <source>
        <dbReference type="Proteomes" id="UP001150603"/>
    </source>
</evidence>
<reference evidence="1" key="1">
    <citation type="submission" date="2022-07" db="EMBL/GenBank/DDBJ databases">
        <title>Phylogenomic reconstructions and comparative analyses of Kickxellomycotina fungi.</title>
        <authorList>
            <person name="Reynolds N.K."/>
            <person name="Stajich J.E."/>
            <person name="Barry K."/>
            <person name="Grigoriev I.V."/>
            <person name="Crous P."/>
            <person name="Smith M.E."/>
        </authorList>
    </citation>
    <scope>NUCLEOTIDE SEQUENCE</scope>
    <source>
        <strain evidence="1">NRRL 5244</strain>
    </source>
</reference>
<keyword evidence="2" id="KW-1185">Reference proteome</keyword>
<accession>A0ACC1J886</accession>